<sequence>MNLTAGISAEEKEKILANYFKGDFTNRIEVFPSKVKKKLVLLESIASRFDPDRTYTELQMNEILEKVYHDYVSIRRYLIEYGFFDRSKDGASYWIKE</sequence>
<organism evidence="2 3">
    <name type="scientific">Planococcus massiliensis</name>
    <dbReference type="NCBI Taxonomy" id="1499687"/>
    <lineage>
        <taxon>Bacteria</taxon>
        <taxon>Bacillati</taxon>
        <taxon>Bacillota</taxon>
        <taxon>Bacilli</taxon>
        <taxon>Bacillales</taxon>
        <taxon>Caryophanaceae</taxon>
        <taxon>Planococcus</taxon>
    </lineage>
</organism>
<name>A0A098ELV0_9BACL</name>
<dbReference type="AlphaFoldDB" id="A0A098ELV0"/>
<gene>
    <name evidence="2" type="ORF">BN1080_01695</name>
</gene>
<evidence type="ECO:0000313" key="3">
    <source>
        <dbReference type="Proteomes" id="UP000043699"/>
    </source>
</evidence>
<reference evidence="2 3" key="1">
    <citation type="submission" date="2014-09" db="EMBL/GenBank/DDBJ databases">
        <authorList>
            <person name="Urmite Genomes Urmite Genomes"/>
        </authorList>
    </citation>
    <scope>NUCLEOTIDE SEQUENCE [LARGE SCALE GENOMIC DNA]</scope>
    <source>
        <strain evidence="2 3">ES2</strain>
    </source>
</reference>
<dbReference type="OrthoDB" id="9789954at2"/>
<proteinExistence type="predicted"/>
<keyword evidence="3" id="KW-1185">Reference proteome</keyword>
<dbReference type="EMBL" id="CCXS01000001">
    <property type="protein sequence ID" value="CEG22760.1"/>
    <property type="molecule type" value="Genomic_DNA"/>
</dbReference>
<evidence type="ECO:0000259" key="1">
    <source>
        <dbReference type="Pfam" id="PF09860"/>
    </source>
</evidence>
<dbReference type="Pfam" id="PF09860">
    <property type="entry name" value="DUF2087"/>
    <property type="match status" value="1"/>
</dbReference>
<dbReference type="STRING" id="1499687.BN1080_01695"/>
<protein>
    <recommendedName>
        <fullName evidence="1">DUF2087 domain-containing protein</fullName>
    </recommendedName>
</protein>
<dbReference type="RefSeq" id="WP_052651587.1">
    <property type="nucleotide sequence ID" value="NZ_CCXS01000001.1"/>
</dbReference>
<evidence type="ECO:0000313" key="2">
    <source>
        <dbReference type="EMBL" id="CEG22760.1"/>
    </source>
</evidence>
<accession>A0A098ELV0</accession>
<dbReference type="Proteomes" id="UP000043699">
    <property type="component" value="Unassembled WGS sequence"/>
</dbReference>
<feature type="domain" description="DUF2087" evidence="1">
    <location>
        <begin position="27"/>
        <end position="94"/>
    </location>
</feature>
<dbReference type="InterPro" id="IPR018656">
    <property type="entry name" value="DUF2087"/>
</dbReference>